<evidence type="ECO:0000256" key="3">
    <source>
        <dbReference type="ARBA" id="ARBA00022763"/>
    </source>
</evidence>
<evidence type="ECO:0000256" key="4">
    <source>
        <dbReference type="ARBA" id="ARBA00022801"/>
    </source>
</evidence>
<name>A0ABS8AJY2_9BACT</name>
<gene>
    <name evidence="7" type="primary">vsr</name>
    <name evidence="7" type="ORF">LGH70_22370</name>
</gene>
<evidence type="ECO:0000256" key="1">
    <source>
        <dbReference type="ARBA" id="ARBA00022722"/>
    </source>
</evidence>
<keyword evidence="4 6" id="KW-0378">Hydrolase</keyword>
<dbReference type="Proteomes" id="UP001165297">
    <property type="component" value="Unassembled WGS sequence"/>
</dbReference>
<keyword evidence="5 6" id="KW-0234">DNA repair</keyword>
<accession>A0ABS8AJY2</accession>
<dbReference type="SUPFAM" id="SSF52980">
    <property type="entry name" value="Restriction endonuclease-like"/>
    <property type="match status" value="1"/>
</dbReference>
<comment type="similarity">
    <text evidence="6">Belongs to the vsr family.</text>
</comment>
<evidence type="ECO:0000313" key="7">
    <source>
        <dbReference type="EMBL" id="MCB2380354.1"/>
    </source>
</evidence>
<sequence length="156" mass="18545">MADKISPQRRSFNMSRIRSRNTRPEVTVRKWLHSQGLRFRVHCQTLPARPDIVLPRFRAVVLVHGCFWHAHEDCCCFKIPASRTEWWLRKLGRNKARDWQQQRELELAGWRVFVVWECELKSARRAETLEKLRDGITQPDNDVPLCDLQADYSGYN</sequence>
<organism evidence="7 8">
    <name type="scientific">Hymenobacter nitidus</name>
    <dbReference type="NCBI Taxonomy" id="2880929"/>
    <lineage>
        <taxon>Bacteria</taxon>
        <taxon>Pseudomonadati</taxon>
        <taxon>Bacteroidota</taxon>
        <taxon>Cytophagia</taxon>
        <taxon>Cytophagales</taxon>
        <taxon>Hymenobacteraceae</taxon>
        <taxon>Hymenobacter</taxon>
    </lineage>
</organism>
<dbReference type="Gene3D" id="3.40.960.10">
    <property type="entry name" value="VSR Endonuclease"/>
    <property type="match status" value="1"/>
</dbReference>
<keyword evidence="3 6" id="KW-0227">DNA damage</keyword>
<evidence type="ECO:0000313" key="8">
    <source>
        <dbReference type="Proteomes" id="UP001165297"/>
    </source>
</evidence>
<keyword evidence="8" id="KW-1185">Reference proteome</keyword>
<reference evidence="7" key="1">
    <citation type="submission" date="2021-10" db="EMBL/GenBank/DDBJ databases">
        <authorList>
            <person name="Dean J.D."/>
            <person name="Kim M.K."/>
            <person name="Newey C.N."/>
            <person name="Stoker T.S."/>
            <person name="Thompson D.W."/>
            <person name="Grose J.H."/>
        </authorList>
    </citation>
    <scope>NUCLEOTIDE SEQUENCE</scope>
    <source>
        <strain evidence="7">BT635</strain>
    </source>
</reference>
<dbReference type="InterPro" id="IPR004603">
    <property type="entry name" value="DNA_mismatch_endonuc_vsr"/>
</dbReference>
<dbReference type="CDD" id="cd00221">
    <property type="entry name" value="Vsr"/>
    <property type="match status" value="1"/>
</dbReference>
<keyword evidence="2 6" id="KW-0255">Endonuclease</keyword>
<dbReference type="GO" id="GO:0004519">
    <property type="term" value="F:endonuclease activity"/>
    <property type="evidence" value="ECO:0007669"/>
    <property type="project" value="UniProtKB-KW"/>
</dbReference>
<proteinExistence type="inferred from homology"/>
<evidence type="ECO:0000256" key="5">
    <source>
        <dbReference type="ARBA" id="ARBA00023204"/>
    </source>
</evidence>
<keyword evidence="1 6" id="KW-0540">Nuclease</keyword>
<dbReference type="PIRSF" id="PIRSF018267">
    <property type="entry name" value="VSR_endonuc"/>
    <property type="match status" value="1"/>
</dbReference>
<comment type="function">
    <text evidence="6">May nick specific sequences that contain T:G mispairs resulting from m5C-deamination.</text>
</comment>
<dbReference type="Pfam" id="PF03852">
    <property type="entry name" value="Vsr"/>
    <property type="match status" value="1"/>
</dbReference>
<evidence type="ECO:0000256" key="2">
    <source>
        <dbReference type="ARBA" id="ARBA00022759"/>
    </source>
</evidence>
<protein>
    <recommendedName>
        <fullName evidence="6">Very short patch repair endonuclease</fullName>
        <ecNumber evidence="6">3.1.-.-</ecNumber>
    </recommendedName>
</protein>
<dbReference type="InterPro" id="IPR011335">
    <property type="entry name" value="Restrct_endonuc-II-like"/>
</dbReference>
<comment type="caution">
    <text evidence="7">The sequence shown here is derived from an EMBL/GenBank/DDBJ whole genome shotgun (WGS) entry which is preliminary data.</text>
</comment>
<dbReference type="NCBIfam" id="TIGR00632">
    <property type="entry name" value="vsr"/>
    <property type="match status" value="1"/>
</dbReference>
<dbReference type="RefSeq" id="WP_226190150.1">
    <property type="nucleotide sequence ID" value="NZ_JAJADQ010000016.1"/>
</dbReference>
<dbReference type="EMBL" id="JAJADQ010000016">
    <property type="protein sequence ID" value="MCB2380354.1"/>
    <property type="molecule type" value="Genomic_DNA"/>
</dbReference>
<dbReference type="EC" id="3.1.-.-" evidence="6"/>
<evidence type="ECO:0000256" key="6">
    <source>
        <dbReference type="PIRNR" id="PIRNR018267"/>
    </source>
</evidence>